<proteinExistence type="inferred from homology"/>
<evidence type="ECO:0000256" key="10">
    <source>
        <dbReference type="PROSITE-ProRule" id="PRU00469"/>
    </source>
</evidence>
<dbReference type="FunFam" id="1.10.472.170:FF:000001">
    <property type="entry name" value="Transcription initiation factor IIB"/>
    <property type="match status" value="1"/>
</dbReference>
<feature type="binding site" evidence="9">
    <location>
        <position position="52"/>
    </location>
    <ligand>
        <name>Zn(2+)</name>
        <dbReference type="ChEBI" id="CHEBI:29105"/>
    </ligand>
</feature>
<dbReference type="GO" id="GO:0003700">
    <property type="term" value="F:DNA-binding transcription factor activity"/>
    <property type="evidence" value="ECO:0007669"/>
    <property type="project" value="UniProtKB-UniRule"/>
</dbReference>
<dbReference type="InterPro" id="IPR000812">
    <property type="entry name" value="TFIIB"/>
</dbReference>
<dbReference type="InterPro" id="IPR013763">
    <property type="entry name" value="Cyclin-like_dom"/>
</dbReference>
<dbReference type="OrthoDB" id="7429at2157"/>
<sequence length="334" mass="36878">MSRTNSVRTVSEHQASERDLESEQSGRVDTCPECGGTVTTDDGRGERVCEQCGIVVESDAIDHGPEWRAFTPSEKDERSRVGSPTTKLLHDEGLSTSIGWADKDASGRTLSSSQREKMSRLRVWDERFRATDSRDRNLKQALGEIDRMASALGLPENVRETASVIYRRALDEDLLPGRSIEGMATASLYAAARQAGTPRSLDEFEPISRVRRQKYARAYRYLARQLELGIAPADPAEYLPRFTSDLDLDDDLERQARDLLSELKKTGEHSGKNPTGLAAGAIYAAGLLTGDRITQGEVAETADVSEVTIRDRYSELLEALEGKQIDARSERGGN</sequence>
<dbReference type="InterPro" id="IPR013150">
    <property type="entry name" value="TFIIB_cyclin"/>
</dbReference>
<evidence type="ECO:0000256" key="6">
    <source>
        <dbReference type="ARBA" id="ARBA00022833"/>
    </source>
</evidence>
<dbReference type="CDD" id="cd20549">
    <property type="entry name" value="CYCLIN_TFIIB_archaea_like_rpt1"/>
    <property type="match status" value="1"/>
</dbReference>
<feature type="repeat" description="2" evidence="9">
    <location>
        <begin position="237"/>
        <end position="318"/>
    </location>
</feature>
<gene>
    <name evidence="9" type="primary">tfb</name>
    <name evidence="13" type="ordered locus">Huta_1896</name>
</gene>
<comment type="similarity">
    <text evidence="1 9">Belongs to the TFIIB family.</text>
</comment>
<dbReference type="GeneID" id="8384187"/>
<comment type="function">
    <text evidence="9">Stabilizes TBP binding to an archaeal box-A promoter. Also responsible for recruiting RNA polymerase II to the pre-initiation complex (DNA-TBP-TFIIB).</text>
</comment>
<dbReference type="STRING" id="519442.Huta_1896"/>
<evidence type="ECO:0000313" key="14">
    <source>
        <dbReference type="Proteomes" id="UP000002071"/>
    </source>
</evidence>
<feature type="binding site" evidence="9">
    <location>
        <position position="49"/>
    </location>
    <ligand>
        <name>Zn(2+)</name>
        <dbReference type="ChEBI" id="CHEBI:29105"/>
    </ligand>
</feature>
<dbReference type="PRINTS" id="PR00685">
    <property type="entry name" value="TIFACTORIIB"/>
</dbReference>
<evidence type="ECO:0000256" key="2">
    <source>
        <dbReference type="ARBA" id="ARBA00013932"/>
    </source>
</evidence>
<protein>
    <recommendedName>
        <fullName evidence="2 9">Transcription initiation factor IIB</fullName>
        <shortName evidence="9">TFIIB</shortName>
    </recommendedName>
</protein>
<keyword evidence="14" id="KW-1185">Reference proteome</keyword>
<dbReference type="Gene3D" id="1.10.472.170">
    <property type="match status" value="1"/>
</dbReference>
<evidence type="ECO:0000256" key="1">
    <source>
        <dbReference type="ARBA" id="ARBA00010857"/>
    </source>
</evidence>
<dbReference type="AlphaFoldDB" id="C7NSZ0"/>
<feature type="binding site" evidence="9">
    <location>
        <position position="34"/>
    </location>
    <ligand>
        <name>Zn(2+)</name>
        <dbReference type="ChEBI" id="CHEBI:29105"/>
    </ligand>
</feature>
<dbReference type="Gene3D" id="1.10.472.10">
    <property type="entry name" value="Cyclin-like"/>
    <property type="match status" value="1"/>
</dbReference>
<dbReference type="GO" id="GO:0017025">
    <property type="term" value="F:TBP-class protein binding"/>
    <property type="evidence" value="ECO:0007669"/>
    <property type="project" value="InterPro"/>
</dbReference>
<feature type="region of interest" description="Disordered" evidence="11">
    <location>
        <begin position="1"/>
        <end position="42"/>
    </location>
</feature>
<keyword evidence="4 9" id="KW-0677">Repeat</keyword>
<dbReference type="PROSITE" id="PS00782">
    <property type="entry name" value="TFIIB"/>
    <property type="match status" value="1"/>
</dbReference>
<dbReference type="HOGENOM" id="CLU_043736_0_0_2"/>
<evidence type="ECO:0000256" key="7">
    <source>
        <dbReference type="ARBA" id="ARBA00023015"/>
    </source>
</evidence>
<keyword evidence="6 9" id="KW-0862">Zinc</keyword>
<dbReference type="Proteomes" id="UP000002071">
    <property type="component" value="Chromosome"/>
</dbReference>
<evidence type="ECO:0000259" key="12">
    <source>
        <dbReference type="PROSITE" id="PS51134"/>
    </source>
</evidence>
<dbReference type="InterPro" id="IPR013137">
    <property type="entry name" value="Znf_TFIIB"/>
</dbReference>
<dbReference type="HAMAP" id="MF_00383">
    <property type="entry name" value="TF2B_arch"/>
    <property type="match status" value="1"/>
</dbReference>
<keyword evidence="7 9" id="KW-0805">Transcription regulation</keyword>
<keyword evidence="5 10" id="KW-0863">Zinc-finger</keyword>
<dbReference type="PROSITE" id="PS51134">
    <property type="entry name" value="ZF_TFIIB"/>
    <property type="match status" value="1"/>
</dbReference>
<dbReference type="SUPFAM" id="SSF57783">
    <property type="entry name" value="Zinc beta-ribbon"/>
    <property type="match status" value="1"/>
</dbReference>
<feature type="repeat" description="1" evidence="9">
    <location>
        <begin position="143"/>
        <end position="226"/>
    </location>
</feature>
<dbReference type="CDD" id="cd20550">
    <property type="entry name" value="CYCLIN_TFIIB_archaea_like_rpt2"/>
    <property type="match status" value="1"/>
</dbReference>
<accession>C7NSZ0</accession>
<evidence type="ECO:0000256" key="11">
    <source>
        <dbReference type="SAM" id="MobiDB-lite"/>
    </source>
</evidence>
<dbReference type="PANTHER" id="PTHR11618">
    <property type="entry name" value="TRANSCRIPTION INITIATION FACTOR IIB-RELATED"/>
    <property type="match status" value="1"/>
</dbReference>
<dbReference type="GO" id="GO:0008270">
    <property type="term" value="F:zinc ion binding"/>
    <property type="evidence" value="ECO:0007669"/>
    <property type="project" value="UniProtKB-UniRule"/>
</dbReference>
<evidence type="ECO:0000256" key="5">
    <source>
        <dbReference type="ARBA" id="ARBA00022771"/>
    </source>
</evidence>
<reference evidence="13 14" key="1">
    <citation type="journal article" date="2009" name="Stand. Genomic Sci.">
        <title>Complete genome sequence of Halorhabdus utahensis type strain (AX-2).</title>
        <authorList>
            <person name="Anderson I."/>
            <person name="Tindall B.J."/>
            <person name="Pomrenke H."/>
            <person name="Goker M."/>
            <person name="Lapidus A."/>
            <person name="Nolan M."/>
            <person name="Copeland A."/>
            <person name="Glavina Del Rio T."/>
            <person name="Chen F."/>
            <person name="Tice H."/>
            <person name="Cheng J.F."/>
            <person name="Lucas S."/>
            <person name="Chertkov O."/>
            <person name="Bruce D."/>
            <person name="Brettin T."/>
            <person name="Detter J.C."/>
            <person name="Han C."/>
            <person name="Goodwin L."/>
            <person name="Land M."/>
            <person name="Hauser L."/>
            <person name="Chang Y.J."/>
            <person name="Jeffries C.D."/>
            <person name="Pitluck S."/>
            <person name="Pati A."/>
            <person name="Mavromatis K."/>
            <person name="Ivanova N."/>
            <person name="Ovchinnikova G."/>
            <person name="Chen A."/>
            <person name="Palaniappan K."/>
            <person name="Chain P."/>
            <person name="Rohde M."/>
            <person name="Bristow J."/>
            <person name="Eisen J.A."/>
            <person name="Markowitz V."/>
            <person name="Hugenholtz P."/>
            <person name="Kyrpides N.C."/>
            <person name="Klenk H.P."/>
        </authorList>
    </citation>
    <scope>NUCLEOTIDE SEQUENCE [LARGE SCALE GENOMIC DNA]</scope>
    <source>
        <strain evidence="14">DSM 12940 / JCM 11049 / AX-2</strain>
    </source>
</reference>
<feature type="compositionally biased region" description="Basic and acidic residues" evidence="11">
    <location>
        <begin position="10"/>
        <end position="26"/>
    </location>
</feature>
<feature type="binding site" evidence="9">
    <location>
        <position position="31"/>
    </location>
    <ligand>
        <name>Zn(2+)</name>
        <dbReference type="ChEBI" id="CHEBI:29105"/>
    </ligand>
</feature>
<dbReference type="Pfam" id="PF08271">
    <property type="entry name" value="Zn_Ribbon_TF"/>
    <property type="match status" value="1"/>
</dbReference>
<dbReference type="EMBL" id="CP001687">
    <property type="protein sequence ID" value="ACV12065.1"/>
    <property type="molecule type" value="Genomic_DNA"/>
</dbReference>
<dbReference type="InterPro" id="IPR023486">
    <property type="entry name" value="TFIIB_CS"/>
</dbReference>
<keyword evidence="8 9" id="KW-0804">Transcription</keyword>
<dbReference type="SMART" id="SM00385">
    <property type="entry name" value="CYCLIN"/>
    <property type="match status" value="2"/>
</dbReference>
<dbReference type="eggNOG" id="arCOG01981">
    <property type="taxonomic scope" value="Archaea"/>
</dbReference>
<dbReference type="SUPFAM" id="SSF47954">
    <property type="entry name" value="Cyclin-like"/>
    <property type="match status" value="2"/>
</dbReference>
<keyword evidence="3 9" id="KW-0479">Metal-binding</keyword>
<evidence type="ECO:0000313" key="13">
    <source>
        <dbReference type="EMBL" id="ACV12065.1"/>
    </source>
</evidence>
<dbReference type="GO" id="GO:0097550">
    <property type="term" value="C:transcription preinitiation complex"/>
    <property type="evidence" value="ECO:0007669"/>
    <property type="project" value="TreeGrafter"/>
</dbReference>
<evidence type="ECO:0000256" key="8">
    <source>
        <dbReference type="ARBA" id="ARBA00023163"/>
    </source>
</evidence>
<organism evidence="13 14">
    <name type="scientific">Halorhabdus utahensis (strain DSM 12940 / JCM 11049 / AX-2)</name>
    <dbReference type="NCBI Taxonomy" id="519442"/>
    <lineage>
        <taxon>Archaea</taxon>
        <taxon>Methanobacteriati</taxon>
        <taxon>Methanobacteriota</taxon>
        <taxon>Stenosarchaea group</taxon>
        <taxon>Halobacteria</taxon>
        <taxon>Halobacteriales</taxon>
        <taxon>Haloarculaceae</taxon>
        <taxon>Halorhabdus</taxon>
    </lineage>
</organism>
<feature type="domain" description="TFIIB-type" evidence="12">
    <location>
        <begin position="25"/>
        <end position="57"/>
    </location>
</feature>
<dbReference type="PANTHER" id="PTHR11618:SF13">
    <property type="entry name" value="TRANSCRIPTION INITIATION FACTOR IIB"/>
    <property type="match status" value="1"/>
</dbReference>
<evidence type="ECO:0000256" key="9">
    <source>
        <dbReference type="HAMAP-Rule" id="MF_00383"/>
    </source>
</evidence>
<evidence type="ECO:0000256" key="3">
    <source>
        <dbReference type="ARBA" id="ARBA00022723"/>
    </source>
</evidence>
<dbReference type="KEGG" id="hut:Huta_1896"/>
<dbReference type="InterPro" id="IPR036915">
    <property type="entry name" value="Cyclin-like_sf"/>
</dbReference>
<dbReference type="RefSeq" id="WP_015789637.1">
    <property type="nucleotide sequence ID" value="NC_013158.1"/>
</dbReference>
<dbReference type="Pfam" id="PF00382">
    <property type="entry name" value="TFIIB"/>
    <property type="match status" value="2"/>
</dbReference>
<name>C7NSZ0_HALUD</name>
<dbReference type="InterPro" id="IPR023484">
    <property type="entry name" value="TFIIB_arc"/>
</dbReference>
<feature type="region of interest" description="Disordered" evidence="11">
    <location>
        <begin position="65"/>
        <end position="90"/>
    </location>
</feature>
<dbReference type="GO" id="GO:0070897">
    <property type="term" value="P:transcription preinitiation complex assembly"/>
    <property type="evidence" value="ECO:0007669"/>
    <property type="project" value="InterPro"/>
</dbReference>
<evidence type="ECO:0000256" key="4">
    <source>
        <dbReference type="ARBA" id="ARBA00022737"/>
    </source>
</evidence>